<dbReference type="Gene3D" id="3.40.605.10">
    <property type="entry name" value="Aldehyde Dehydrogenase, Chain A, domain 1"/>
    <property type="match status" value="1"/>
</dbReference>
<evidence type="ECO:0000313" key="3">
    <source>
        <dbReference type="Proteomes" id="UP000577891"/>
    </source>
</evidence>
<dbReference type="PANTHER" id="PTHR11063:SF8">
    <property type="entry name" value="DELTA-1-PYRROLINE-5-CARBOXYLATE SYNTHASE"/>
    <property type="match status" value="1"/>
</dbReference>
<dbReference type="InterPro" id="IPR016161">
    <property type="entry name" value="Ald_DH/histidinol_DH"/>
</dbReference>
<dbReference type="InterPro" id="IPR016163">
    <property type="entry name" value="Ald_DH_C"/>
</dbReference>
<evidence type="ECO:0000256" key="1">
    <source>
        <dbReference type="ARBA" id="ARBA00023002"/>
    </source>
</evidence>
<proteinExistence type="predicted"/>
<dbReference type="Proteomes" id="UP000577891">
    <property type="component" value="Unassembled WGS sequence"/>
</dbReference>
<accession>A0A7W4J416</accession>
<keyword evidence="1" id="KW-0560">Oxidoreductase</keyword>
<keyword evidence="3" id="KW-1185">Reference proteome</keyword>
<organism evidence="2 3">
    <name type="scientific">Gluconacetobacter asukensis</name>
    <dbReference type="NCBI Taxonomy" id="1017181"/>
    <lineage>
        <taxon>Bacteria</taxon>
        <taxon>Pseudomonadati</taxon>
        <taxon>Pseudomonadota</taxon>
        <taxon>Alphaproteobacteria</taxon>
        <taxon>Acetobacterales</taxon>
        <taxon>Acetobacteraceae</taxon>
        <taxon>Gluconacetobacter</taxon>
    </lineage>
</organism>
<sequence>MQLDRLTPGMLIPFGGNRAVSVPAGLANEFQAGDMLVVCQTDGALLHIPTDIRNAVRDDISASSVAFKALTTRSDIQIVAFFEAFADLLEDDAVWSRIVEANAHDVANARATGRSTGRLALGSTARDGMIRGLRIWAASESYRHADIDVRQHDGWTVSVSRAPVGIVGFIFEGRPNVLVDATGVLRNGNTALIRIGRDAFETARCMMDHAIRPALSSSGLPDDAVRLIARQERAGAWAMLSDRRLGVAVVRGSGPAVAQLGDVARQCGVAVSLHGTGGAWLVADAHADRARFISAVAASLDRKVCNTLNVCCIDRARVADLVPALLEGLERAASPIGGFRIHVLEGSENYLPASLFSTVVITTREGGIVDEPVATMLPHARLSTEWAWDETPEISFVVVDGLDEAIALFDQHSPRFVASLISEDRTAQNRFFDAVDAPFVGNGFTRWADGQYALDKPELGLSNWEQGRPLGRGAIMSGDDIFSLRYRMEQDDIDLRR</sequence>
<dbReference type="Gene3D" id="3.40.309.10">
    <property type="entry name" value="Aldehyde Dehydrogenase, Chain A, domain 2"/>
    <property type="match status" value="1"/>
</dbReference>
<dbReference type="GO" id="GO:0004350">
    <property type="term" value="F:glutamate-5-semialdehyde dehydrogenase activity"/>
    <property type="evidence" value="ECO:0007669"/>
    <property type="project" value="TreeGrafter"/>
</dbReference>
<dbReference type="AlphaFoldDB" id="A0A7W4J416"/>
<reference evidence="2 3" key="1">
    <citation type="submission" date="2020-04" db="EMBL/GenBank/DDBJ databases">
        <title>Description of novel Gluconacetobacter.</title>
        <authorList>
            <person name="Sombolestani A."/>
        </authorList>
    </citation>
    <scope>NUCLEOTIDE SEQUENCE [LARGE SCALE GENOMIC DNA]</scope>
    <source>
        <strain evidence="2 3">LMG 27724</strain>
    </source>
</reference>
<evidence type="ECO:0000313" key="2">
    <source>
        <dbReference type="EMBL" id="MBB2174232.1"/>
    </source>
</evidence>
<dbReference type="EMBL" id="JABEQE010000035">
    <property type="protein sequence ID" value="MBB2174232.1"/>
    <property type="molecule type" value="Genomic_DNA"/>
</dbReference>
<comment type="caution">
    <text evidence="2">The sequence shown here is derived from an EMBL/GenBank/DDBJ whole genome shotgun (WGS) entry which is preliminary data.</text>
</comment>
<dbReference type="PANTHER" id="PTHR11063">
    <property type="entry name" value="GLUTAMATE SEMIALDEHYDE DEHYDROGENASE"/>
    <property type="match status" value="1"/>
</dbReference>
<gene>
    <name evidence="2" type="ORF">HLH35_19350</name>
</gene>
<dbReference type="SUPFAM" id="SSF53720">
    <property type="entry name" value="ALDH-like"/>
    <property type="match status" value="1"/>
</dbReference>
<protein>
    <submittedName>
        <fullName evidence="2">Glutamate-5-semialdehyde dehydrogenase</fullName>
    </submittedName>
</protein>
<dbReference type="InterPro" id="IPR016162">
    <property type="entry name" value="Ald_DH_N"/>
</dbReference>
<name>A0A7W4J416_9PROT</name>